<evidence type="ECO:0000256" key="3">
    <source>
        <dbReference type="ARBA" id="ARBA00022801"/>
    </source>
</evidence>
<dbReference type="AlphaFoldDB" id="A0A9W5YBM3"/>
<dbReference type="SUPFAM" id="SSF102215">
    <property type="entry name" value="Creatininase"/>
    <property type="match status" value="1"/>
</dbReference>
<evidence type="ECO:0000313" key="7">
    <source>
        <dbReference type="Proteomes" id="UP001144256"/>
    </source>
</evidence>
<dbReference type="Pfam" id="PF02633">
    <property type="entry name" value="Creatininase"/>
    <property type="match status" value="1"/>
</dbReference>
<dbReference type="GO" id="GO:0046872">
    <property type="term" value="F:metal ion binding"/>
    <property type="evidence" value="ECO:0007669"/>
    <property type="project" value="UniProtKB-KW"/>
</dbReference>
<evidence type="ECO:0000256" key="1">
    <source>
        <dbReference type="ARBA" id="ARBA00001947"/>
    </source>
</evidence>
<accession>A0A9W5YBM3</accession>
<dbReference type="InterPro" id="IPR003785">
    <property type="entry name" value="Creatininase/forma_Hydrolase"/>
</dbReference>
<comment type="caution">
    <text evidence="6">The sequence shown here is derived from an EMBL/GenBank/DDBJ whole genome shotgun (WGS) entry which is preliminary data.</text>
</comment>
<dbReference type="GO" id="GO:0009231">
    <property type="term" value="P:riboflavin biosynthetic process"/>
    <property type="evidence" value="ECO:0007669"/>
    <property type="project" value="TreeGrafter"/>
</dbReference>
<dbReference type="Gene3D" id="3.40.50.10310">
    <property type="entry name" value="Creatininase"/>
    <property type="match status" value="1"/>
</dbReference>
<name>A0A9W5YBM3_9FIRM</name>
<dbReference type="PANTHER" id="PTHR35005">
    <property type="entry name" value="3-DEHYDRO-SCYLLO-INOSOSE HYDROLASE"/>
    <property type="match status" value="1"/>
</dbReference>
<comment type="cofactor">
    <cofactor evidence="1">
        <name>Zn(2+)</name>
        <dbReference type="ChEBI" id="CHEBI:29105"/>
    </cofactor>
</comment>
<keyword evidence="4" id="KW-0862">Zinc</keyword>
<evidence type="ECO:0000256" key="4">
    <source>
        <dbReference type="ARBA" id="ARBA00022833"/>
    </source>
</evidence>
<comment type="similarity">
    <text evidence="5">Belongs to the creatininase superfamily.</text>
</comment>
<evidence type="ECO:0000313" key="6">
    <source>
        <dbReference type="EMBL" id="GKX30507.1"/>
    </source>
</evidence>
<dbReference type="RefSeq" id="WP_281816751.1">
    <property type="nucleotide sequence ID" value="NZ_BRLB01000010.1"/>
</dbReference>
<keyword evidence="2" id="KW-0479">Metal-binding</keyword>
<keyword evidence="3" id="KW-0378">Hydrolase</keyword>
<dbReference type="Proteomes" id="UP001144256">
    <property type="component" value="Unassembled WGS sequence"/>
</dbReference>
<dbReference type="GO" id="GO:0016811">
    <property type="term" value="F:hydrolase activity, acting on carbon-nitrogen (but not peptide) bonds, in linear amides"/>
    <property type="evidence" value="ECO:0007669"/>
    <property type="project" value="TreeGrafter"/>
</dbReference>
<reference evidence="6" key="1">
    <citation type="submission" date="2022-06" db="EMBL/GenBank/DDBJ databases">
        <title>Vallitalea longa sp. nov., an anaerobic bacterium isolated from marine sediment.</title>
        <authorList>
            <person name="Hirano S."/>
            <person name="Terahara T."/>
            <person name="Mori K."/>
            <person name="Hamada M."/>
            <person name="Matsumoto R."/>
            <person name="Kobayashi T."/>
        </authorList>
    </citation>
    <scope>NUCLEOTIDE SEQUENCE</scope>
    <source>
        <strain evidence="6">SH18-1</strain>
    </source>
</reference>
<dbReference type="PANTHER" id="PTHR35005:SF1">
    <property type="entry name" value="2-AMINO-5-FORMYLAMINO-6-RIBOSYLAMINOPYRIMIDIN-4(3H)-ONE 5'-MONOPHOSPHATE DEFORMYLASE"/>
    <property type="match status" value="1"/>
</dbReference>
<dbReference type="InterPro" id="IPR024087">
    <property type="entry name" value="Creatininase-like_sf"/>
</dbReference>
<protein>
    <submittedName>
        <fullName evidence="6">Creatininase</fullName>
    </submittedName>
</protein>
<gene>
    <name evidence="6" type="ORF">SH1V18_29870</name>
</gene>
<keyword evidence="7" id="KW-1185">Reference proteome</keyword>
<dbReference type="EMBL" id="BRLB01000010">
    <property type="protein sequence ID" value="GKX30507.1"/>
    <property type="molecule type" value="Genomic_DNA"/>
</dbReference>
<sequence length="270" mass="30484">MSYSIFEGTMADMTYTQVEEAASKGTIVFFPIAVIEEHGPHMCLGTDVYGSYDVTFKIKQKLNEKGIDSVIVPPFYWGINHLTSAFTGSFTSKESTMKNMLIEIILCLKKWGFNRIIPISGHNDYLHNKVIIEVAKECMSKHNINVHIPLQDNMVKLHGYTGKEDYLLSIESEIEIEEEDYVDIHAGSYETSYMINEYPKLVDQELAKTLKPTEVTEKDFSVLFKGGEVSKKLIPNGYCGNPSKINLSKAKEINDCIVGYITDAIEQLVK</sequence>
<evidence type="ECO:0000256" key="2">
    <source>
        <dbReference type="ARBA" id="ARBA00022723"/>
    </source>
</evidence>
<evidence type="ECO:0000256" key="5">
    <source>
        <dbReference type="ARBA" id="ARBA00024029"/>
    </source>
</evidence>
<organism evidence="6 7">
    <name type="scientific">Vallitalea longa</name>
    <dbReference type="NCBI Taxonomy" id="2936439"/>
    <lineage>
        <taxon>Bacteria</taxon>
        <taxon>Bacillati</taxon>
        <taxon>Bacillota</taxon>
        <taxon>Clostridia</taxon>
        <taxon>Lachnospirales</taxon>
        <taxon>Vallitaleaceae</taxon>
        <taxon>Vallitalea</taxon>
    </lineage>
</organism>
<proteinExistence type="inferred from homology"/>